<feature type="domain" description="PIN" evidence="1">
    <location>
        <begin position="27"/>
        <end position="124"/>
    </location>
</feature>
<comment type="caution">
    <text evidence="2">The sequence shown here is derived from an EMBL/GenBank/DDBJ whole genome shotgun (WGS) entry which is preliminary data.</text>
</comment>
<dbReference type="AlphaFoldDB" id="A0A317C8Q0"/>
<dbReference type="Proteomes" id="UP000245539">
    <property type="component" value="Unassembled WGS sequence"/>
</dbReference>
<organism evidence="2 3">
    <name type="scientific">Leucothrix pacifica</name>
    <dbReference type="NCBI Taxonomy" id="1247513"/>
    <lineage>
        <taxon>Bacteria</taxon>
        <taxon>Pseudomonadati</taxon>
        <taxon>Pseudomonadota</taxon>
        <taxon>Gammaproteobacteria</taxon>
        <taxon>Thiotrichales</taxon>
        <taxon>Thiotrichaceae</taxon>
        <taxon>Leucothrix</taxon>
    </lineage>
</organism>
<dbReference type="EMBL" id="QGKM01000051">
    <property type="protein sequence ID" value="PWQ95045.1"/>
    <property type="molecule type" value="Genomic_DNA"/>
</dbReference>
<accession>A0A317C8Q0</accession>
<reference evidence="2 3" key="1">
    <citation type="submission" date="2018-05" db="EMBL/GenBank/DDBJ databases">
        <title>Leucothrix arctica sp. nov., isolated from Arctic seawater.</title>
        <authorList>
            <person name="Choi A."/>
            <person name="Baek K."/>
        </authorList>
    </citation>
    <scope>NUCLEOTIDE SEQUENCE [LARGE SCALE GENOMIC DNA]</scope>
    <source>
        <strain evidence="2 3">JCM 18388</strain>
    </source>
</reference>
<keyword evidence="3" id="KW-1185">Reference proteome</keyword>
<name>A0A317C8Q0_9GAMM</name>
<protein>
    <submittedName>
        <fullName evidence="2">PIN domain-containing protein</fullName>
    </submittedName>
</protein>
<dbReference type="InterPro" id="IPR029060">
    <property type="entry name" value="PIN-like_dom_sf"/>
</dbReference>
<evidence type="ECO:0000313" key="2">
    <source>
        <dbReference type="EMBL" id="PWQ95045.1"/>
    </source>
</evidence>
<proteinExistence type="predicted"/>
<sequence>MKIYFDVCCLNRPFDDQTHDRIHLEAEAVLAIIRRVEESSWQWISSDAVAYEISNTPNEERQERLWSLESRATDSIDLTDTILQHAEAIQTLRFTSYDALHLAFASSVNADVFLSTDDKLLKRAKRYPEEIKIMAANPLAWLQEVMT</sequence>
<evidence type="ECO:0000259" key="1">
    <source>
        <dbReference type="Pfam" id="PF01850"/>
    </source>
</evidence>
<evidence type="ECO:0000313" key="3">
    <source>
        <dbReference type="Proteomes" id="UP000245539"/>
    </source>
</evidence>
<dbReference type="Gene3D" id="3.40.50.1010">
    <property type="entry name" value="5'-nuclease"/>
    <property type="match status" value="1"/>
</dbReference>
<dbReference type="Pfam" id="PF01850">
    <property type="entry name" value="PIN"/>
    <property type="match status" value="1"/>
</dbReference>
<gene>
    <name evidence="2" type="ORF">DKW60_15885</name>
</gene>
<dbReference type="SUPFAM" id="SSF88723">
    <property type="entry name" value="PIN domain-like"/>
    <property type="match status" value="1"/>
</dbReference>
<dbReference type="RefSeq" id="WP_109838648.1">
    <property type="nucleotide sequence ID" value="NZ_QGKM01000051.1"/>
</dbReference>
<dbReference type="InterPro" id="IPR002716">
    <property type="entry name" value="PIN_dom"/>
</dbReference>
<dbReference type="OrthoDB" id="5624224at2"/>